<reference evidence="1 2" key="1">
    <citation type="journal article" date="2014" name="Nature">
        <title>An environmental bacterial taxon with a large and distinct metabolic repertoire.</title>
        <authorList>
            <person name="Wilson M.C."/>
            <person name="Mori T."/>
            <person name="Ruckert C."/>
            <person name="Uria A.R."/>
            <person name="Helf M.J."/>
            <person name="Takada K."/>
            <person name="Gernert C."/>
            <person name="Steffens U.A."/>
            <person name="Heycke N."/>
            <person name="Schmitt S."/>
            <person name="Rinke C."/>
            <person name="Helfrich E.J."/>
            <person name="Brachmann A.O."/>
            <person name="Gurgui C."/>
            <person name="Wakimoto T."/>
            <person name="Kracht M."/>
            <person name="Crusemann M."/>
            <person name="Hentschel U."/>
            <person name="Abe I."/>
            <person name="Matsunaga S."/>
            <person name="Kalinowski J."/>
            <person name="Takeyama H."/>
            <person name="Piel J."/>
        </authorList>
    </citation>
    <scope>NUCLEOTIDE SEQUENCE [LARGE SCALE GENOMIC DNA]</scope>
    <source>
        <strain evidence="2">TSY2</strain>
    </source>
</reference>
<gene>
    <name evidence="1" type="ORF">ETSY2_42650</name>
</gene>
<dbReference type="AlphaFoldDB" id="W4LKU8"/>
<dbReference type="HOGENOM" id="CLU_2647771_0_0_7"/>
<evidence type="ECO:0000313" key="2">
    <source>
        <dbReference type="Proteomes" id="UP000019140"/>
    </source>
</evidence>
<organism evidence="1 2">
    <name type="scientific">Candidatus Entotheonella gemina</name>
    <dbReference type="NCBI Taxonomy" id="1429439"/>
    <lineage>
        <taxon>Bacteria</taxon>
        <taxon>Pseudomonadati</taxon>
        <taxon>Nitrospinota/Tectimicrobiota group</taxon>
        <taxon>Candidatus Tectimicrobiota</taxon>
        <taxon>Candidatus Entotheonellia</taxon>
        <taxon>Candidatus Entotheonellales</taxon>
        <taxon>Candidatus Entotheonellaceae</taxon>
        <taxon>Candidatus Entotheonella</taxon>
    </lineage>
</organism>
<dbReference type="Proteomes" id="UP000019140">
    <property type="component" value="Unassembled WGS sequence"/>
</dbReference>
<protein>
    <submittedName>
        <fullName evidence="1">Uncharacterized protein</fullName>
    </submittedName>
</protein>
<keyword evidence="2" id="KW-1185">Reference proteome</keyword>
<comment type="caution">
    <text evidence="1">The sequence shown here is derived from an EMBL/GenBank/DDBJ whole genome shotgun (WGS) entry which is preliminary data.</text>
</comment>
<accession>W4LKU8</accession>
<dbReference type="EMBL" id="AZHX01001935">
    <property type="protein sequence ID" value="ETW98539.1"/>
    <property type="molecule type" value="Genomic_DNA"/>
</dbReference>
<sequence length="76" mass="8464">MAEGITQEYDAILDAARKLSPADQLRLAKELVSGDHLVTFWQDWQGQLAEQGPIASDAEIDASVSQVRAERQRGRR</sequence>
<name>W4LKU8_9BACT</name>
<evidence type="ECO:0000313" key="1">
    <source>
        <dbReference type="EMBL" id="ETW98539.1"/>
    </source>
</evidence>
<proteinExistence type="predicted"/>